<evidence type="ECO:0000256" key="5">
    <source>
        <dbReference type="ARBA" id="ARBA00023163"/>
    </source>
</evidence>
<evidence type="ECO:0000313" key="9">
    <source>
        <dbReference type="Proteomes" id="UP001519287"/>
    </source>
</evidence>
<protein>
    <submittedName>
        <fullName evidence="8">RNA polymerase sigma factor (SigM family)</fullName>
    </submittedName>
</protein>
<dbReference type="PANTHER" id="PTHR43133:SF8">
    <property type="entry name" value="RNA POLYMERASE SIGMA FACTOR HI_1459-RELATED"/>
    <property type="match status" value="1"/>
</dbReference>
<dbReference type="RefSeq" id="WP_245375472.1">
    <property type="nucleotide sequence ID" value="NZ_JAGGLB010000006.1"/>
</dbReference>
<feature type="domain" description="RNA polymerase sigma-70 region 2" evidence="6">
    <location>
        <begin position="143"/>
        <end position="208"/>
    </location>
</feature>
<keyword evidence="9" id="KW-1185">Reference proteome</keyword>
<evidence type="ECO:0000259" key="6">
    <source>
        <dbReference type="Pfam" id="PF04542"/>
    </source>
</evidence>
<feature type="domain" description="RNA polymerase sigma factor 70 region 4 type 2" evidence="7">
    <location>
        <begin position="241"/>
        <end position="292"/>
    </location>
</feature>
<evidence type="ECO:0000256" key="1">
    <source>
        <dbReference type="ARBA" id="ARBA00010641"/>
    </source>
</evidence>
<organism evidence="8 9">
    <name type="scientific">Paenibacillus eucommiae</name>
    <dbReference type="NCBI Taxonomy" id="1355755"/>
    <lineage>
        <taxon>Bacteria</taxon>
        <taxon>Bacillati</taxon>
        <taxon>Bacillota</taxon>
        <taxon>Bacilli</taxon>
        <taxon>Bacillales</taxon>
        <taxon>Paenibacillaceae</taxon>
        <taxon>Paenibacillus</taxon>
    </lineage>
</organism>
<evidence type="ECO:0000313" key="8">
    <source>
        <dbReference type="EMBL" id="MBP1990863.1"/>
    </source>
</evidence>
<dbReference type="EMBL" id="JAGGLB010000006">
    <property type="protein sequence ID" value="MBP1990863.1"/>
    <property type="molecule type" value="Genomic_DNA"/>
</dbReference>
<reference evidence="8 9" key="1">
    <citation type="submission" date="2021-03" db="EMBL/GenBank/DDBJ databases">
        <title>Genomic Encyclopedia of Type Strains, Phase IV (KMG-IV): sequencing the most valuable type-strain genomes for metagenomic binning, comparative biology and taxonomic classification.</title>
        <authorList>
            <person name="Goeker M."/>
        </authorList>
    </citation>
    <scope>NUCLEOTIDE SEQUENCE [LARGE SCALE GENOMIC DNA]</scope>
    <source>
        <strain evidence="8 9">DSM 26048</strain>
    </source>
</reference>
<dbReference type="Pfam" id="PF04542">
    <property type="entry name" value="Sigma70_r2"/>
    <property type="match status" value="1"/>
</dbReference>
<keyword evidence="2" id="KW-0805">Transcription regulation</keyword>
<dbReference type="SUPFAM" id="SSF88659">
    <property type="entry name" value="Sigma3 and sigma4 domains of RNA polymerase sigma factors"/>
    <property type="match status" value="1"/>
</dbReference>
<dbReference type="Gene3D" id="1.10.10.10">
    <property type="entry name" value="Winged helix-like DNA-binding domain superfamily/Winged helix DNA-binding domain"/>
    <property type="match status" value="1"/>
</dbReference>
<dbReference type="InterPro" id="IPR013249">
    <property type="entry name" value="RNA_pol_sigma70_r4_t2"/>
</dbReference>
<sequence length="308" mass="35979">MLLTMKNIVKVVVPFHLRRVSSTAPLTAKKSPPTQRKTLAGCLFELGVRAIVAREREWLWAEERKRPPLKICSNLIIHSVQGNKSITAAGAHSHSLVTHPSHEHAHQSNDKAFFLNFVTNKSFLRSNLRERGDRVKEDTYAELFRTFQPSLYLYLYRMCGTREVAEELLQETFYRAMLSLRLEDTKMARAWLYKVARHLFVDWLRKQNAEKNMFEAVEQRSSGISTLGRPEEALRMLEEKRKITDVMKKLPEHYRTLLYLREMEGFTYQELVATLEITMSQVKVNLHRAREKFKLLAQQWERGDSGEG</sequence>
<evidence type="ECO:0000256" key="3">
    <source>
        <dbReference type="ARBA" id="ARBA00023082"/>
    </source>
</evidence>
<keyword evidence="3" id="KW-0731">Sigma factor</keyword>
<comment type="similarity">
    <text evidence="1">Belongs to the sigma-70 factor family. ECF subfamily.</text>
</comment>
<dbReference type="InterPro" id="IPR013324">
    <property type="entry name" value="RNA_pol_sigma_r3/r4-like"/>
</dbReference>
<dbReference type="InterPro" id="IPR014284">
    <property type="entry name" value="RNA_pol_sigma-70_dom"/>
</dbReference>
<dbReference type="PANTHER" id="PTHR43133">
    <property type="entry name" value="RNA POLYMERASE ECF-TYPE SIGMA FACTO"/>
    <property type="match status" value="1"/>
</dbReference>
<evidence type="ECO:0000256" key="4">
    <source>
        <dbReference type="ARBA" id="ARBA00023125"/>
    </source>
</evidence>
<dbReference type="InterPro" id="IPR036388">
    <property type="entry name" value="WH-like_DNA-bd_sf"/>
</dbReference>
<dbReference type="SUPFAM" id="SSF88946">
    <property type="entry name" value="Sigma2 domain of RNA polymerase sigma factors"/>
    <property type="match status" value="1"/>
</dbReference>
<keyword evidence="5" id="KW-0804">Transcription</keyword>
<dbReference type="Gene3D" id="1.10.1740.10">
    <property type="match status" value="1"/>
</dbReference>
<dbReference type="InterPro" id="IPR039425">
    <property type="entry name" value="RNA_pol_sigma-70-like"/>
</dbReference>
<proteinExistence type="inferred from homology"/>
<comment type="caution">
    <text evidence="8">The sequence shown here is derived from an EMBL/GenBank/DDBJ whole genome shotgun (WGS) entry which is preliminary data.</text>
</comment>
<keyword evidence="4" id="KW-0238">DNA-binding</keyword>
<name>A0ABS4ITG1_9BACL</name>
<dbReference type="InterPro" id="IPR007627">
    <property type="entry name" value="RNA_pol_sigma70_r2"/>
</dbReference>
<dbReference type="Proteomes" id="UP001519287">
    <property type="component" value="Unassembled WGS sequence"/>
</dbReference>
<evidence type="ECO:0000259" key="7">
    <source>
        <dbReference type="Pfam" id="PF08281"/>
    </source>
</evidence>
<accession>A0ABS4ITG1</accession>
<dbReference type="Pfam" id="PF08281">
    <property type="entry name" value="Sigma70_r4_2"/>
    <property type="match status" value="1"/>
</dbReference>
<dbReference type="CDD" id="cd06171">
    <property type="entry name" value="Sigma70_r4"/>
    <property type="match status" value="1"/>
</dbReference>
<evidence type="ECO:0000256" key="2">
    <source>
        <dbReference type="ARBA" id="ARBA00023015"/>
    </source>
</evidence>
<dbReference type="NCBIfam" id="TIGR02937">
    <property type="entry name" value="sigma70-ECF"/>
    <property type="match status" value="1"/>
</dbReference>
<gene>
    <name evidence="8" type="ORF">J2Z66_002469</name>
</gene>
<dbReference type="InterPro" id="IPR013325">
    <property type="entry name" value="RNA_pol_sigma_r2"/>
</dbReference>